<dbReference type="RefSeq" id="WP_006483937.1">
    <property type="nucleotide sequence ID" value="NC_011001.1"/>
</dbReference>
<dbReference type="HOGENOM" id="CLU_046519_0_1_4"/>
<dbReference type="Pfam" id="PF01904">
    <property type="entry name" value="DUF72"/>
    <property type="match status" value="1"/>
</dbReference>
<name>B4EME7_BURCJ</name>
<dbReference type="InterPro" id="IPR036520">
    <property type="entry name" value="UPF0759_sf"/>
</dbReference>
<keyword evidence="2" id="KW-1185">Reference proteome</keyword>
<dbReference type="AlphaFoldDB" id="B4EME7"/>
<accession>B4EME7</accession>
<dbReference type="Gene3D" id="3.20.20.410">
    <property type="entry name" value="Protein of unknown function UPF0759"/>
    <property type="match status" value="1"/>
</dbReference>
<reference evidence="1 2" key="1">
    <citation type="journal article" date="2009" name="J. Bacteriol.">
        <title>The genome of Burkholderia cenocepacia J2315, an epidemic pathogen of cystic fibrosis patients.</title>
        <authorList>
            <person name="Holden M.T."/>
            <person name="Seth-Smith H.M."/>
            <person name="Crossman L.C."/>
            <person name="Sebaihia M."/>
            <person name="Bentley S.D."/>
            <person name="Cerdeno-Tarraga A.M."/>
            <person name="Thomson N.R."/>
            <person name="Bason N."/>
            <person name="Quail M.A."/>
            <person name="Sharp S."/>
            <person name="Cherevach I."/>
            <person name="Churcher C."/>
            <person name="Goodhead I."/>
            <person name="Hauser H."/>
            <person name="Holroyd N."/>
            <person name="Mungall K."/>
            <person name="Scott P."/>
            <person name="Walker D."/>
            <person name="White B."/>
            <person name="Rose H."/>
            <person name="Iversen P."/>
            <person name="Mil-Homens D."/>
            <person name="Rocha E.P."/>
            <person name="Fialho A.M."/>
            <person name="Baldwin A."/>
            <person name="Dowson C."/>
            <person name="Barrell B.G."/>
            <person name="Govan J.R."/>
            <person name="Vandamme P."/>
            <person name="Hart C.A."/>
            <person name="Mahenthiralingam E."/>
            <person name="Parkhill J."/>
        </authorList>
    </citation>
    <scope>NUCLEOTIDE SEQUENCE [LARGE SCALE GENOMIC DNA]</scope>
    <source>
        <strain evidence="2">ATCC BAA-245 / DSM 16553 / LMG 16656 / NCTC 13227 / J2315 / CF5610</strain>
    </source>
</reference>
<gene>
    <name evidence="1" type="ORF">BCAM1883</name>
</gene>
<dbReference type="BioCyc" id="BCEN216591:G1G1V-5929-MONOMER"/>
<proteinExistence type="predicted"/>
<dbReference type="SUPFAM" id="SSF117396">
    <property type="entry name" value="TM1631-like"/>
    <property type="match status" value="1"/>
</dbReference>
<dbReference type="InterPro" id="IPR002763">
    <property type="entry name" value="DUF72"/>
</dbReference>
<dbReference type="EMBL" id="AM747721">
    <property type="protein sequence ID" value="CAR55743.1"/>
    <property type="molecule type" value="Genomic_DNA"/>
</dbReference>
<dbReference type="KEGG" id="bcj:BCAM1883"/>
<evidence type="ECO:0000313" key="1">
    <source>
        <dbReference type="EMBL" id="CAR55743.1"/>
    </source>
</evidence>
<dbReference type="PANTHER" id="PTHR30348">
    <property type="entry name" value="UNCHARACTERIZED PROTEIN YECE"/>
    <property type="match status" value="1"/>
</dbReference>
<sequence>MAILVGTASWTDKTLIESGAFYPPGCNTPEARLRYYASVFPVVEVDSSYYAMPSATNSALWVERTPEGFVFDLKAFRLFTGHQTEPKFFPKDLQKELPDTGKKNLYYKDVPPPIVEELWSRFFEALRPLHDAGKLGAVLFQFPHWVTAVPKSIAHVEHCAERMHPLLTAFEFRHESWFNDKNRESTLAMERERGIVHVIVDAPEGVTKRAHTVWEVTSPELAIVRLHGRNVSTWSGAESAAERFNYEYGDDELRELARPIAEIADRSANIHVTFNNCYRDVAQRNAGTMMEILDATRDSA</sequence>
<dbReference type="Proteomes" id="UP000001035">
    <property type="component" value="Chromosome 2"/>
</dbReference>
<protein>
    <submittedName>
        <fullName evidence="1">Hypothetical phage protein</fullName>
    </submittedName>
</protein>
<organism evidence="1 2">
    <name type="scientific">Burkholderia cenocepacia (strain ATCC BAA-245 / DSM 16553 / LMG 16656 / NCTC 13227 / J2315 / CF5610)</name>
    <name type="common">Burkholderia cepacia (strain J2315)</name>
    <dbReference type="NCBI Taxonomy" id="216591"/>
    <lineage>
        <taxon>Bacteria</taxon>
        <taxon>Pseudomonadati</taxon>
        <taxon>Pseudomonadota</taxon>
        <taxon>Betaproteobacteria</taxon>
        <taxon>Burkholderiales</taxon>
        <taxon>Burkholderiaceae</taxon>
        <taxon>Burkholderia</taxon>
        <taxon>Burkholderia cepacia complex</taxon>
    </lineage>
</organism>
<dbReference type="eggNOG" id="COG1801">
    <property type="taxonomic scope" value="Bacteria"/>
</dbReference>
<dbReference type="PANTHER" id="PTHR30348:SF13">
    <property type="entry name" value="UPF0759 PROTEIN YUNF"/>
    <property type="match status" value="1"/>
</dbReference>
<evidence type="ECO:0000313" key="2">
    <source>
        <dbReference type="Proteomes" id="UP000001035"/>
    </source>
</evidence>